<dbReference type="EMBL" id="JBIHSE010000002">
    <property type="protein sequence ID" value="MFH0273124.1"/>
    <property type="molecule type" value="Genomic_DNA"/>
</dbReference>
<sequence>MEWISAVLPIIGNIPPYMILVIALLYQQGKRQQTLDERLSDIGLLLVTAIRLRKRGLPDDEIWNEIEQTIVNARRGDYTRAREQQRK</sequence>
<feature type="transmembrane region" description="Helical" evidence="1">
    <location>
        <begin position="6"/>
        <end position="26"/>
    </location>
</feature>
<evidence type="ECO:0000256" key="1">
    <source>
        <dbReference type="SAM" id="Phobius"/>
    </source>
</evidence>
<keyword evidence="1" id="KW-1133">Transmembrane helix</keyword>
<keyword evidence="1" id="KW-0812">Transmembrane</keyword>
<dbReference type="Proteomes" id="UP001607221">
    <property type="component" value="Unassembled WGS sequence"/>
</dbReference>
<proteinExistence type="predicted"/>
<organism evidence="2 3">
    <name type="scientific">Vibrio jasicida</name>
    <dbReference type="NCBI Taxonomy" id="766224"/>
    <lineage>
        <taxon>Bacteria</taxon>
        <taxon>Pseudomonadati</taxon>
        <taxon>Pseudomonadota</taxon>
        <taxon>Gammaproteobacteria</taxon>
        <taxon>Vibrionales</taxon>
        <taxon>Vibrionaceae</taxon>
        <taxon>Vibrio</taxon>
    </lineage>
</organism>
<keyword evidence="3" id="KW-1185">Reference proteome</keyword>
<gene>
    <name evidence="2" type="ORF">ACGRHZ_17775</name>
</gene>
<name>A0ABW7J9V1_9VIBR</name>
<reference evidence="2 3" key="1">
    <citation type="submission" date="2024-10" db="EMBL/GenBank/DDBJ databases">
        <authorList>
            <person name="Yibar A."/>
            <person name="Saticioglu I.B."/>
            <person name="Duman M."/>
            <person name="Ajmi N."/>
            <person name="Gurler F."/>
            <person name="Ay H."/>
            <person name="Onuk E."/>
            <person name="Guler S."/>
            <person name="Romalde J.L."/>
        </authorList>
    </citation>
    <scope>NUCLEOTIDE SEQUENCE [LARGE SCALE GENOMIC DNA]</scope>
    <source>
        <strain evidence="2 3">1-TCBS-A</strain>
    </source>
</reference>
<protein>
    <submittedName>
        <fullName evidence="2">Uncharacterized protein</fullName>
    </submittedName>
</protein>
<evidence type="ECO:0000313" key="2">
    <source>
        <dbReference type="EMBL" id="MFH0273124.1"/>
    </source>
</evidence>
<evidence type="ECO:0000313" key="3">
    <source>
        <dbReference type="Proteomes" id="UP001607221"/>
    </source>
</evidence>
<accession>A0ABW7J9V1</accession>
<keyword evidence="1" id="KW-0472">Membrane</keyword>
<dbReference type="RefSeq" id="WP_039977807.1">
    <property type="nucleotide sequence ID" value="NZ_CAKMTS010000001.1"/>
</dbReference>
<comment type="caution">
    <text evidence="2">The sequence shown here is derived from an EMBL/GenBank/DDBJ whole genome shotgun (WGS) entry which is preliminary data.</text>
</comment>